<dbReference type="STRING" id="1817892.AUK40_01830"/>
<dbReference type="InterPro" id="IPR032790">
    <property type="entry name" value="GDE_C"/>
</dbReference>
<dbReference type="InterPro" id="IPR008928">
    <property type="entry name" value="6-hairpin_glycosidase_sf"/>
</dbReference>
<sequence>MRHQVAPDLRLETLMRKEWLLPNGRGGYASGTFAGINTRKYHGLLISGFDDKGSRYLHVGALEEKVTIGEHRYFFSAHKYYADTIYPRGFMHLVDYGQAPSLVWFRFGNFHECDLSILKVIRVHKGYEAAQVEYFFQGDLKGVDFCVYPLVTARNIHQVMTQAPYHSERGDEWTGSLPFVFERVETTPGGWFGLTMKNKVDQRLSFILSKGSEYTDKQDWYHSFQYDSEMGRGYEYIEDLYCPGKFSSAGDRLRDPLRLVFAMAQEGKAIDGSVPDFDGREMSCQDAFKLIPSQKAESRDIIQRWKGKLSSQADDFWVENPGGHTGIMAGYPWFGLWSRDMLQSMEGLLLISGSASRAKKMLLTLAQQSRGGLVPNILEESDRRYEFLGDSSLWFIVALFQYIRVTRDQKALEMVWPTVQEIIVRYLHQEGEHPVMDQDGLIMLAGDGSKAATWMDAIVFDRAVTPRYGKPVEIQALWYNSLMILGELSREYQLSYPLAADAIRQRNFPDLDELCSYVKTNFLSKFVHPDLGYLADVVGVKGTSWQVRPNQLFASGLPFPLLTRPQAKLMLRTVERELLTPYGLKTLSPKDMEYKGYYGGSQVDRDRAYHQGTVWPWLLGMYGRSLTYAWGPKAGQARIEEILKGLFCHIESLGIEYIPEIFSADDGHADGAFHQAWSVAEILGMIGQVKIPSAKTKIQPKRRLRS</sequence>
<evidence type="ECO:0000313" key="3">
    <source>
        <dbReference type="EMBL" id="OIP98222.1"/>
    </source>
</evidence>
<feature type="domain" description="Glycogen debranching enzyme C-terminal" evidence="1">
    <location>
        <begin position="323"/>
        <end position="683"/>
    </location>
</feature>
<reference evidence="3 4" key="1">
    <citation type="journal article" date="2016" name="Environ. Microbiol.">
        <title>Genomic resolution of a cold subsurface aquifer community provides metabolic insights for novel microbes adapted to high CO concentrations.</title>
        <authorList>
            <person name="Probst A.J."/>
            <person name="Castelle C.J."/>
            <person name="Singh A."/>
            <person name="Brown C.T."/>
            <person name="Anantharaman K."/>
            <person name="Sharon I."/>
            <person name="Hug L.A."/>
            <person name="Burstein D."/>
            <person name="Emerson J.B."/>
            <person name="Thomas B.C."/>
            <person name="Banfield J.F."/>
        </authorList>
    </citation>
    <scope>NUCLEOTIDE SEQUENCE [LARGE SCALE GENOMIC DNA]</scope>
    <source>
        <strain evidence="3">CG2_30_54_11</strain>
    </source>
</reference>
<gene>
    <name evidence="3" type="ORF">AUK40_01830</name>
</gene>
<name>A0A1J5J120_9BACT</name>
<feature type="domain" description="Glycogen debranching enzyme bacterial and archaeal type N-terminal" evidence="2">
    <location>
        <begin position="17"/>
        <end position="247"/>
    </location>
</feature>
<organism evidence="3 4">
    <name type="scientific">Candidatus Wirthbacteria bacterium CG2_30_54_11</name>
    <dbReference type="NCBI Taxonomy" id="1817892"/>
    <lineage>
        <taxon>Bacteria</taxon>
        <taxon>Candidatus Wirthbacteria</taxon>
    </lineage>
</organism>
<protein>
    <recommendedName>
        <fullName evidence="5">Glycogen debranching protein</fullName>
    </recommendedName>
</protein>
<dbReference type="Proteomes" id="UP000183245">
    <property type="component" value="Unassembled WGS sequence"/>
</dbReference>
<dbReference type="EMBL" id="MNZT01000034">
    <property type="protein sequence ID" value="OIP98222.1"/>
    <property type="molecule type" value="Genomic_DNA"/>
</dbReference>
<dbReference type="GO" id="GO:0004135">
    <property type="term" value="F:amylo-alpha-1,6-glucosidase activity"/>
    <property type="evidence" value="ECO:0007669"/>
    <property type="project" value="InterPro"/>
</dbReference>
<dbReference type="GO" id="GO:0004134">
    <property type="term" value="F:4-alpha-glucanotransferase activity"/>
    <property type="evidence" value="ECO:0007669"/>
    <property type="project" value="InterPro"/>
</dbReference>
<proteinExistence type="predicted"/>
<evidence type="ECO:0000259" key="1">
    <source>
        <dbReference type="Pfam" id="PF06202"/>
    </source>
</evidence>
<dbReference type="SUPFAM" id="SSF48208">
    <property type="entry name" value="Six-hairpin glycosidases"/>
    <property type="match status" value="1"/>
</dbReference>
<evidence type="ECO:0000259" key="2">
    <source>
        <dbReference type="Pfam" id="PF12439"/>
    </source>
</evidence>
<evidence type="ECO:0008006" key="5">
    <source>
        <dbReference type="Google" id="ProtNLM"/>
    </source>
</evidence>
<comment type="caution">
    <text evidence="3">The sequence shown here is derived from an EMBL/GenBank/DDBJ whole genome shotgun (WGS) entry which is preliminary data.</text>
</comment>
<accession>A0A1J5J120</accession>
<dbReference type="AlphaFoldDB" id="A0A1J5J120"/>
<dbReference type="PANTHER" id="PTHR10569">
    <property type="entry name" value="GLYCOGEN DEBRANCHING ENZYME"/>
    <property type="match status" value="1"/>
</dbReference>
<dbReference type="PANTHER" id="PTHR10569:SF2">
    <property type="entry name" value="GLYCOGEN DEBRANCHING ENZYME"/>
    <property type="match status" value="1"/>
</dbReference>
<dbReference type="GO" id="GO:0005980">
    <property type="term" value="P:glycogen catabolic process"/>
    <property type="evidence" value="ECO:0007669"/>
    <property type="project" value="InterPro"/>
</dbReference>
<dbReference type="InterPro" id="IPR024742">
    <property type="entry name" value="Glycogen_debranch_N"/>
</dbReference>
<evidence type="ECO:0000313" key="4">
    <source>
        <dbReference type="Proteomes" id="UP000183245"/>
    </source>
</evidence>
<dbReference type="InterPro" id="IPR010401">
    <property type="entry name" value="AGL/Gdb1"/>
</dbReference>
<dbReference type="Gene3D" id="1.50.10.10">
    <property type="match status" value="1"/>
</dbReference>
<dbReference type="Pfam" id="PF12439">
    <property type="entry name" value="GDE_N"/>
    <property type="match status" value="1"/>
</dbReference>
<dbReference type="InterPro" id="IPR012341">
    <property type="entry name" value="6hp_glycosidase-like_sf"/>
</dbReference>
<dbReference type="Pfam" id="PF06202">
    <property type="entry name" value="GDE_C"/>
    <property type="match status" value="1"/>
</dbReference>